<keyword evidence="4" id="KW-1185">Reference proteome</keyword>
<evidence type="ECO:0000313" key="4">
    <source>
        <dbReference type="Proteomes" id="UP001147746"/>
    </source>
</evidence>
<accession>A0A9W9U4E6</accession>
<sequence length="376" mass="41878">MVHTPVVQALVDQINHEPEWNHVFSKAISDAIDQAPAYMEKYKIQDLEGYFNYMDDLQTWIPSENSTATQVLERVRIFYFLFNQATVRGLQTPISPETTRGPLSWLSGWLVRYAVTLGQFLDTPESLTPETLATFHASGKYGLDDYFVPDGGWKSFNDFFARHLKPNKRPIAAPADPMVIASPADCMLQGQWPVDKNGSVTFKGIPWQISVLLQDSAYGEYFHGGAFFHSILFPFDYHRMHAPVDGKVLECKVIPGQVMLEAIAVNGRPRSNPDAEEGYQWCQTRGLIVLDSPIGKVAILPIGMGHISSVTMTPRVGEDVSKGDEIGYFQFGGSDIIVVFEGLSNITIQIPAPDDQDHPDSRYKMGEKLGVASLCD</sequence>
<proteinExistence type="predicted"/>
<dbReference type="Proteomes" id="UP001147746">
    <property type="component" value="Unassembled WGS sequence"/>
</dbReference>
<reference evidence="3" key="1">
    <citation type="submission" date="2022-12" db="EMBL/GenBank/DDBJ databases">
        <authorList>
            <person name="Petersen C."/>
        </authorList>
    </citation>
    <scope>NUCLEOTIDE SEQUENCE</scope>
    <source>
        <strain evidence="3">IBT 21472</strain>
    </source>
</reference>
<dbReference type="PANTHER" id="PTHR10067:SF13">
    <property type="entry name" value="PHOSPHATIDYLSERINE DECARBOXYLASE"/>
    <property type="match status" value="1"/>
</dbReference>
<gene>
    <name evidence="3" type="ORF">N7476_005805</name>
</gene>
<dbReference type="InterPro" id="IPR003817">
    <property type="entry name" value="PS_Dcarbxylase"/>
</dbReference>
<protein>
    <submittedName>
        <fullName evidence="3">Phosphatidylserine decarboxylase-related protein</fullName>
    </submittedName>
</protein>
<dbReference type="AlphaFoldDB" id="A0A9W9U4E6"/>
<dbReference type="GO" id="GO:0004609">
    <property type="term" value="F:phosphatidylserine decarboxylase activity"/>
    <property type="evidence" value="ECO:0007669"/>
    <property type="project" value="InterPro"/>
</dbReference>
<dbReference type="PANTHER" id="PTHR10067">
    <property type="entry name" value="PHOSPHATIDYLSERINE DECARBOXYLASE"/>
    <property type="match status" value="1"/>
</dbReference>
<dbReference type="EMBL" id="JAPZBO010000005">
    <property type="protein sequence ID" value="KAJ5315498.1"/>
    <property type="molecule type" value="Genomic_DNA"/>
</dbReference>
<keyword evidence="2" id="KW-0456">Lyase</keyword>
<comment type="caution">
    <text evidence="3">The sequence shown here is derived from an EMBL/GenBank/DDBJ whole genome shotgun (WGS) entry which is preliminary data.</text>
</comment>
<evidence type="ECO:0000256" key="1">
    <source>
        <dbReference type="ARBA" id="ARBA00022793"/>
    </source>
</evidence>
<evidence type="ECO:0000256" key="2">
    <source>
        <dbReference type="ARBA" id="ARBA00023239"/>
    </source>
</evidence>
<dbReference type="GO" id="GO:0008654">
    <property type="term" value="P:phospholipid biosynthetic process"/>
    <property type="evidence" value="ECO:0007669"/>
    <property type="project" value="InterPro"/>
</dbReference>
<dbReference type="Pfam" id="PF02666">
    <property type="entry name" value="PS_Dcarbxylase"/>
    <property type="match status" value="1"/>
</dbReference>
<reference evidence="3" key="2">
    <citation type="journal article" date="2023" name="IMA Fungus">
        <title>Comparative genomic study of the Penicillium genus elucidates a diverse pangenome and 15 lateral gene transfer events.</title>
        <authorList>
            <person name="Petersen C."/>
            <person name="Sorensen T."/>
            <person name="Nielsen M.R."/>
            <person name="Sondergaard T.E."/>
            <person name="Sorensen J.L."/>
            <person name="Fitzpatrick D.A."/>
            <person name="Frisvad J.C."/>
            <person name="Nielsen K.L."/>
        </authorList>
    </citation>
    <scope>NUCLEOTIDE SEQUENCE</scope>
    <source>
        <strain evidence="3">IBT 21472</strain>
    </source>
</reference>
<evidence type="ECO:0000313" key="3">
    <source>
        <dbReference type="EMBL" id="KAJ5315498.1"/>
    </source>
</evidence>
<dbReference type="OrthoDB" id="5973539at2759"/>
<name>A0A9W9U4E6_9EURO</name>
<keyword evidence="1" id="KW-0210">Decarboxylase</keyword>
<organism evidence="3 4">
    <name type="scientific">Penicillium atrosanguineum</name>
    <dbReference type="NCBI Taxonomy" id="1132637"/>
    <lineage>
        <taxon>Eukaryota</taxon>
        <taxon>Fungi</taxon>
        <taxon>Dikarya</taxon>
        <taxon>Ascomycota</taxon>
        <taxon>Pezizomycotina</taxon>
        <taxon>Eurotiomycetes</taxon>
        <taxon>Eurotiomycetidae</taxon>
        <taxon>Eurotiales</taxon>
        <taxon>Aspergillaceae</taxon>
        <taxon>Penicillium</taxon>
    </lineage>
</organism>